<reference evidence="1 2" key="1">
    <citation type="submission" date="2016-10" db="EMBL/GenBank/DDBJ databases">
        <authorList>
            <person name="de Groot N.N."/>
        </authorList>
    </citation>
    <scope>NUCLEOTIDE SEQUENCE [LARGE SCALE GENOMIC DNA]</scope>
    <source>
        <strain evidence="1 2">CGMCC 4.7037</strain>
    </source>
</reference>
<dbReference type="OrthoDB" id="5145750at2"/>
<organism evidence="1 2">
    <name type="scientific">Nonomuraea solani</name>
    <dbReference type="NCBI Taxonomy" id="1144553"/>
    <lineage>
        <taxon>Bacteria</taxon>
        <taxon>Bacillati</taxon>
        <taxon>Actinomycetota</taxon>
        <taxon>Actinomycetes</taxon>
        <taxon>Streptosporangiales</taxon>
        <taxon>Streptosporangiaceae</taxon>
        <taxon>Nonomuraea</taxon>
    </lineage>
</organism>
<accession>A0A1H6F2R2</accession>
<dbReference type="Proteomes" id="UP000236732">
    <property type="component" value="Unassembled WGS sequence"/>
</dbReference>
<dbReference type="RefSeq" id="WP_103964624.1">
    <property type="nucleotide sequence ID" value="NZ_FNVT01000041.1"/>
</dbReference>
<dbReference type="AlphaFoldDB" id="A0A1H6F2R2"/>
<keyword evidence="2" id="KW-1185">Reference proteome</keyword>
<evidence type="ECO:0000313" key="1">
    <source>
        <dbReference type="EMBL" id="SEH03671.1"/>
    </source>
</evidence>
<proteinExistence type="predicted"/>
<dbReference type="EMBL" id="FNVT01000041">
    <property type="protein sequence ID" value="SEH03671.1"/>
    <property type="molecule type" value="Genomic_DNA"/>
</dbReference>
<sequence length="71" mass="7573">MNPAGTWDLSLSTPIGELSAVVELRENGGAWQGTASGGGEEIELRDITVHGNRIVWTQPITKPMRLNLSSG</sequence>
<name>A0A1H6F2R2_9ACTN</name>
<protein>
    <submittedName>
        <fullName evidence="1">Uncharacterized protein</fullName>
    </submittedName>
</protein>
<evidence type="ECO:0000313" key="2">
    <source>
        <dbReference type="Proteomes" id="UP000236732"/>
    </source>
</evidence>
<gene>
    <name evidence="1" type="ORF">SAMN05444920_14137</name>
</gene>